<dbReference type="Proteomes" id="UP000232688">
    <property type="component" value="Unassembled WGS sequence"/>
</dbReference>
<dbReference type="AlphaFoldDB" id="A0A2N0RP35"/>
<proteinExistence type="predicted"/>
<reference evidence="1 2" key="1">
    <citation type="submission" date="2017-10" db="EMBL/GenBank/DDBJ databases">
        <title>Extensive intraspecific genome diversity in a model arbuscular mycorrhizal fungus.</title>
        <authorList>
            <person name="Chen E.C.H."/>
            <person name="Morin E."/>
            <person name="Baudet D."/>
            <person name="Noel J."/>
            <person name="Ndikumana S."/>
            <person name="Charron P."/>
            <person name="St-Onge C."/>
            <person name="Giorgi J."/>
            <person name="Grigoriev I.V."/>
            <person name="Roux C."/>
            <person name="Martin F.M."/>
            <person name="Corradi N."/>
        </authorList>
    </citation>
    <scope>NUCLEOTIDE SEQUENCE [LARGE SCALE GENOMIC DNA]</scope>
    <source>
        <strain evidence="1 2">A1</strain>
    </source>
</reference>
<name>A0A2N0RP35_9GLOM</name>
<dbReference type="VEuPathDB" id="FungiDB:RhiirA1_420909"/>
<gene>
    <name evidence="1" type="ORF">RhiirA1_420909</name>
</gene>
<comment type="caution">
    <text evidence="1">The sequence shown here is derived from an EMBL/GenBank/DDBJ whole genome shotgun (WGS) entry which is preliminary data.</text>
</comment>
<accession>A0A2N0RP35</accession>
<evidence type="ECO:0000313" key="1">
    <source>
        <dbReference type="EMBL" id="PKC65067.1"/>
    </source>
</evidence>
<protein>
    <submittedName>
        <fullName evidence="1">Uncharacterized protein</fullName>
    </submittedName>
</protein>
<reference evidence="1 2" key="2">
    <citation type="submission" date="2017-10" db="EMBL/GenBank/DDBJ databases">
        <title>Genome analyses suggest a sexual origin of heterokaryosis in a supposedly ancient asexual fungus.</title>
        <authorList>
            <person name="Corradi N."/>
            <person name="Sedzielewska K."/>
            <person name="Noel J."/>
            <person name="Charron P."/>
            <person name="Farinelli L."/>
            <person name="Marton T."/>
            <person name="Kruger M."/>
            <person name="Pelin A."/>
            <person name="Brachmann A."/>
            <person name="Corradi N."/>
        </authorList>
    </citation>
    <scope>NUCLEOTIDE SEQUENCE [LARGE SCALE GENOMIC DNA]</scope>
    <source>
        <strain evidence="1 2">A1</strain>
    </source>
</reference>
<organism evidence="1 2">
    <name type="scientific">Rhizophagus irregularis</name>
    <dbReference type="NCBI Taxonomy" id="588596"/>
    <lineage>
        <taxon>Eukaryota</taxon>
        <taxon>Fungi</taxon>
        <taxon>Fungi incertae sedis</taxon>
        <taxon>Mucoromycota</taxon>
        <taxon>Glomeromycotina</taxon>
        <taxon>Glomeromycetes</taxon>
        <taxon>Glomerales</taxon>
        <taxon>Glomeraceae</taxon>
        <taxon>Rhizophagus</taxon>
    </lineage>
</organism>
<feature type="non-terminal residue" evidence="1">
    <location>
        <position position="93"/>
    </location>
</feature>
<sequence>MSKTKIVECDEYLNVHSFNQYMDTVSTLFHEAIKNVDDDSIKESTELTGNLIKWKIHVDYDKIKLEVFKKINTEWESINTRIENYYYPYKIPT</sequence>
<dbReference type="EMBL" id="LLXH01000576">
    <property type="protein sequence ID" value="PKC65067.1"/>
    <property type="molecule type" value="Genomic_DNA"/>
</dbReference>
<evidence type="ECO:0000313" key="2">
    <source>
        <dbReference type="Proteomes" id="UP000232688"/>
    </source>
</evidence>